<evidence type="ECO:0000313" key="1">
    <source>
        <dbReference type="EMBL" id="RHX86631.1"/>
    </source>
</evidence>
<dbReference type="RefSeq" id="WP_118982193.1">
    <property type="nucleotide sequence ID" value="NZ_QHCS01000002.1"/>
</dbReference>
<proteinExistence type="predicted"/>
<dbReference type="EMBL" id="QHCS01000002">
    <property type="protein sequence ID" value="RHX86631.1"/>
    <property type="molecule type" value="Genomic_DNA"/>
</dbReference>
<organism evidence="1 3">
    <name type="scientific">Leptospira stimsonii</name>
    <dbReference type="NCBI Taxonomy" id="2202203"/>
    <lineage>
        <taxon>Bacteria</taxon>
        <taxon>Pseudomonadati</taxon>
        <taxon>Spirochaetota</taxon>
        <taxon>Spirochaetia</taxon>
        <taxon>Leptospirales</taxon>
        <taxon>Leptospiraceae</taxon>
        <taxon>Leptospira</taxon>
    </lineage>
</organism>
<dbReference type="EMBL" id="RQGT01000096">
    <property type="protein sequence ID" value="TGM11616.1"/>
    <property type="molecule type" value="Genomic_DNA"/>
</dbReference>
<reference evidence="2" key="2">
    <citation type="submission" date="2018-10" db="EMBL/GenBank/DDBJ databases">
        <authorList>
            <person name="Vincent A.T."/>
            <person name="Schiettekatte O."/>
            <person name="Bourhy P."/>
            <person name="Veyrier F.J."/>
            <person name="Picardeau M."/>
        </authorList>
    </citation>
    <scope>NUCLEOTIDE SEQUENCE</scope>
    <source>
        <strain evidence="2">201702407</strain>
    </source>
</reference>
<reference evidence="1" key="4">
    <citation type="journal article" date="2020" name="Int. J. Syst. Evol. Microbiol.">
        <title>Leptospira yasudae sp. nov. and Leptospira stimsonii sp. nov., two new species of the pathogenic group isolated from environmental sources.</title>
        <authorList>
            <person name="Casanovas-Massana A."/>
            <person name="Hamond C."/>
            <person name="Santos L.A."/>
            <person name="de Oliveira D."/>
            <person name="Hacker K.P."/>
            <person name="Balassiano I."/>
            <person name="Costa F."/>
            <person name="Medeiros M.A."/>
            <person name="Reis M.G."/>
            <person name="Ko A.I."/>
            <person name="Wunder E.A."/>
        </authorList>
    </citation>
    <scope>NUCLEOTIDE SEQUENCE</scope>
    <source>
        <strain evidence="1">AMB6-RJ</strain>
    </source>
</reference>
<dbReference type="AlphaFoldDB" id="A0A4R9L5H8"/>
<reference evidence="3" key="1">
    <citation type="submission" date="2018-05" db="EMBL/GenBank/DDBJ databases">
        <title>Leptospira yasudae sp. nov. and Leptospira stimsonii sp. nov., two pathogenic species of the genus Leptospira isolated from environmental sources.</title>
        <authorList>
            <person name="Casanovas-Massana A."/>
            <person name="Hamond C."/>
            <person name="Santos L.A."/>
            <person name="Hacker K.P."/>
            <person name="Balassiano I."/>
            <person name="Medeiros M.A."/>
            <person name="Reis M.G."/>
            <person name="Ko A.I."/>
            <person name="Wunder E.A."/>
        </authorList>
    </citation>
    <scope>NUCLEOTIDE SEQUENCE [LARGE SCALE GENOMIC DNA]</scope>
    <source>
        <strain evidence="3">AMB6-RJ</strain>
    </source>
</reference>
<evidence type="ECO:0000313" key="3">
    <source>
        <dbReference type="Proteomes" id="UP000266669"/>
    </source>
</evidence>
<evidence type="ECO:0000313" key="4">
    <source>
        <dbReference type="Proteomes" id="UP000297422"/>
    </source>
</evidence>
<protein>
    <submittedName>
        <fullName evidence="1">Uncharacterized protein</fullName>
    </submittedName>
</protein>
<comment type="caution">
    <text evidence="1">The sequence shown here is derived from an EMBL/GenBank/DDBJ whole genome shotgun (WGS) entry which is preliminary data.</text>
</comment>
<dbReference type="Proteomes" id="UP000266669">
    <property type="component" value="Unassembled WGS sequence"/>
</dbReference>
<reference evidence="2" key="3">
    <citation type="journal article" date="2019" name="PLoS Negl. Trop. Dis.">
        <title>Revisiting the worldwide diversity of Leptospira species in the environment.</title>
        <authorList>
            <person name="Vincent A.T."/>
            <person name="Schiettekatte O."/>
            <person name="Bourhy P."/>
            <person name="Veyrier F.J."/>
            <person name="Picardeau M."/>
        </authorList>
    </citation>
    <scope>NUCLEOTIDE SEQUENCE</scope>
    <source>
        <strain evidence="2">201702407</strain>
    </source>
</reference>
<gene>
    <name evidence="1" type="ORF">DLM78_12655</name>
    <name evidence="2" type="ORF">EHQ90_15470</name>
</gene>
<accession>A0A4R9L5H8</accession>
<keyword evidence="4" id="KW-1185">Reference proteome</keyword>
<name>A0A4R9L5H8_9LEPT</name>
<evidence type="ECO:0000313" key="2">
    <source>
        <dbReference type="EMBL" id="TGM11616.1"/>
    </source>
</evidence>
<dbReference type="Proteomes" id="UP000297422">
    <property type="component" value="Unassembled WGS sequence"/>
</dbReference>
<sequence length="176" mass="19785">MRFARFFPILMFATSFLLCEEQAEYKRTPEERRDLLLFVTITLAPWGQSVYRNPCKNSEYSQPIALNVPLNASGKLENYRFITGPNGFKYSLTVSSDYPNCGIGLSIYNCRDSFSNLFATNYNVVCDQGTFQNPISGGSQTCTISSFSNQLVIISFSPNSIDKPFQCNAISFEVLP</sequence>